<accession>W6UR59</accession>
<dbReference type="EMBL" id="APAU02000003">
    <property type="protein sequence ID" value="EUB64210.1"/>
    <property type="molecule type" value="Genomic_DNA"/>
</dbReference>
<dbReference type="CTD" id="36336469"/>
<dbReference type="GeneID" id="36336469"/>
<name>W6UR59_ECHGR</name>
<sequence length="150" mass="16572">MVPDKFVLDILDLNTSRYTDISIANGFSERDAHLYTCRDYLLQPTLLDSDLKGSDLKYCAIPCKASRRKRPHPIGLENKGAHPLTSPNSSLVGAMVLRYAEVVQVHTSPRACPEDVLSRLIKWNARMSTLDNATSRCATEQAAVARGVTV</sequence>
<gene>
    <name evidence="1" type="ORF">EGR_00754</name>
</gene>
<dbReference type="Proteomes" id="UP000019149">
    <property type="component" value="Unassembled WGS sequence"/>
</dbReference>
<organism evidence="1 2">
    <name type="scientific">Echinococcus granulosus</name>
    <name type="common">Hydatid tapeworm</name>
    <dbReference type="NCBI Taxonomy" id="6210"/>
    <lineage>
        <taxon>Eukaryota</taxon>
        <taxon>Metazoa</taxon>
        <taxon>Spiralia</taxon>
        <taxon>Lophotrochozoa</taxon>
        <taxon>Platyhelminthes</taxon>
        <taxon>Cestoda</taxon>
        <taxon>Eucestoda</taxon>
        <taxon>Cyclophyllidea</taxon>
        <taxon>Taeniidae</taxon>
        <taxon>Echinococcus</taxon>
        <taxon>Echinococcus granulosus group</taxon>
    </lineage>
</organism>
<proteinExistence type="predicted"/>
<keyword evidence="2" id="KW-1185">Reference proteome</keyword>
<evidence type="ECO:0000313" key="1">
    <source>
        <dbReference type="EMBL" id="EUB64210.1"/>
    </source>
</evidence>
<comment type="caution">
    <text evidence="1">The sequence shown here is derived from an EMBL/GenBank/DDBJ whole genome shotgun (WGS) entry which is preliminary data.</text>
</comment>
<dbReference type="KEGG" id="egl:EGR_00754"/>
<protein>
    <submittedName>
        <fullName evidence="1">Uncharacterized protein</fullName>
    </submittedName>
</protein>
<evidence type="ECO:0000313" key="2">
    <source>
        <dbReference type="Proteomes" id="UP000019149"/>
    </source>
</evidence>
<dbReference type="OrthoDB" id="10502393at2759"/>
<reference evidence="1 2" key="1">
    <citation type="journal article" date="2013" name="Nat. Genet.">
        <title>The genome of the hydatid tapeworm Echinococcus granulosus.</title>
        <authorList>
            <person name="Zheng H."/>
            <person name="Zhang W."/>
            <person name="Zhang L."/>
            <person name="Zhang Z."/>
            <person name="Li J."/>
            <person name="Lu G."/>
            <person name="Zhu Y."/>
            <person name="Wang Y."/>
            <person name="Huang Y."/>
            <person name="Liu J."/>
            <person name="Kang H."/>
            <person name="Chen J."/>
            <person name="Wang L."/>
            <person name="Chen A."/>
            <person name="Yu S."/>
            <person name="Gao Z."/>
            <person name="Jin L."/>
            <person name="Gu W."/>
            <person name="Wang Z."/>
            <person name="Zhao L."/>
            <person name="Shi B."/>
            <person name="Wen H."/>
            <person name="Lin R."/>
            <person name="Jones M.K."/>
            <person name="Brejova B."/>
            <person name="Vinar T."/>
            <person name="Zhao G."/>
            <person name="McManus D.P."/>
            <person name="Chen Z."/>
            <person name="Zhou Y."/>
            <person name="Wang S."/>
        </authorList>
    </citation>
    <scope>NUCLEOTIDE SEQUENCE [LARGE SCALE GENOMIC DNA]</scope>
</reference>
<dbReference type="RefSeq" id="XP_024355406.1">
    <property type="nucleotide sequence ID" value="XM_024490003.1"/>
</dbReference>
<dbReference type="AlphaFoldDB" id="W6UR59"/>